<protein>
    <submittedName>
        <fullName evidence="7">LysE family translocator</fullName>
    </submittedName>
</protein>
<comment type="caution">
    <text evidence="7">The sequence shown here is derived from an EMBL/GenBank/DDBJ whole genome shotgun (WGS) entry which is preliminary data.</text>
</comment>
<evidence type="ECO:0000256" key="4">
    <source>
        <dbReference type="ARBA" id="ARBA00022989"/>
    </source>
</evidence>
<dbReference type="EMBL" id="JASCTH010000010">
    <property type="protein sequence ID" value="MDI6100303.1"/>
    <property type="molecule type" value="Genomic_DNA"/>
</dbReference>
<feature type="transmembrane region" description="Helical" evidence="6">
    <location>
        <begin position="39"/>
        <end position="67"/>
    </location>
</feature>
<sequence>MTAGLVAGFLVAVFPMIATPGASFTLLVRHVTGGAGAPAAVPVILGTVTGLQVHATLAAAGLSAVILHAGWAFTALRIAGAAYLIGLGLWTWRAAGASGRTVERAPAQVAGRGAFLQALLGNVLNPKAALIFVTLVPQFVHPGRALWPQILTLALAQSLLVAVWLGGWAVVITRAGPARLTARFTRTMRRITAATLITLGVRTALS</sequence>
<gene>
    <name evidence="7" type="ORF">QLQ12_16985</name>
</gene>
<proteinExistence type="predicted"/>
<dbReference type="Proteomes" id="UP001241758">
    <property type="component" value="Unassembled WGS sequence"/>
</dbReference>
<evidence type="ECO:0000256" key="6">
    <source>
        <dbReference type="SAM" id="Phobius"/>
    </source>
</evidence>
<evidence type="ECO:0000256" key="2">
    <source>
        <dbReference type="ARBA" id="ARBA00022475"/>
    </source>
</evidence>
<organism evidence="7 8">
    <name type="scientific">Actinoplanes sandaracinus</name>
    <dbReference type="NCBI Taxonomy" id="3045177"/>
    <lineage>
        <taxon>Bacteria</taxon>
        <taxon>Bacillati</taxon>
        <taxon>Actinomycetota</taxon>
        <taxon>Actinomycetes</taxon>
        <taxon>Micromonosporales</taxon>
        <taxon>Micromonosporaceae</taxon>
        <taxon>Actinoplanes</taxon>
    </lineage>
</organism>
<keyword evidence="4 6" id="KW-1133">Transmembrane helix</keyword>
<dbReference type="InterPro" id="IPR001123">
    <property type="entry name" value="LeuE-type"/>
</dbReference>
<feature type="transmembrane region" description="Helical" evidence="6">
    <location>
        <begin position="74"/>
        <end position="92"/>
    </location>
</feature>
<evidence type="ECO:0000256" key="3">
    <source>
        <dbReference type="ARBA" id="ARBA00022692"/>
    </source>
</evidence>
<reference evidence="7 8" key="1">
    <citation type="submission" date="2023-05" db="EMBL/GenBank/DDBJ databases">
        <title>Actinoplanes sp. NEAU-A12 genome sequencing.</title>
        <authorList>
            <person name="Wang Z.-S."/>
        </authorList>
    </citation>
    <scope>NUCLEOTIDE SEQUENCE [LARGE SCALE GENOMIC DNA]</scope>
    <source>
        <strain evidence="7 8">NEAU-A12</strain>
    </source>
</reference>
<dbReference type="PANTHER" id="PTHR30086">
    <property type="entry name" value="ARGININE EXPORTER PROTEIN ARGO"/>
    <property type="match status" value="1"/>
</dbReference>
<keyword evidence="5 6" id="KW-0472">Membrane</keyword>
<dbReference type="PANTHER" id="PTHR30086:SF20">
    <property type="entry name" value="ARGININE EXPORTER PROTEIN ARGO-RELATED"/>
    <property type="match status" value="1"/>
</dbReference>
<dbReference type="Pfam" id="PF01810">
    <property type="entry name" value="LysE"/>
    <property type="match status" value="1"/>
</dbReference>
<keyword evidence="3 6" id="KW-0812">Transmembrane</keyword>
<dbReference type="RefSeq" id="WP_282761005.1">
    <property type="nucleotide sequence ID" value="NZ_JASCTH010000010.1"/>
</dbReference>
<name>A0ABT6WKQ5_9ACTN</name>
<feature type="transmembrane region" description="Helical" evidence="6">
    <location>
        <begin position="150"/>
        <end position="175"/>
    </location>
</feature>
<keyword evidence="8" id="KW-1185">Reference proteome</keyword>
<comment type="subcellular location">
    <subcellularLocation>
        <location evidence="1">Cell membrane</location>
        <topology evidence="1">Multi-pass membrane protein</topology>
    </subcellularLocation>
</comment>
<evidence type="ECO:0000313" key="7">
    <source>
        <dbReference type="EMBL" id="MDI6100303.1"/>
    </source>
</evidence>
<evidence type="ECO:0000256" key="5">
    <source>
        <dbReference type="ARBA" id="ARBA00023136"/>
    </source>
</evidence>
<keyword evidence="2" id="KW-1003">Cell membrane</keyword>
<evidence type="ECO:0000256" key="1">
    <source>
        <dbReference type="ARBA" id="ARBA00004651"/>
    </source>
</evidence>
<accession>A0ABT6WKQ5</accession>
<evidence type="ECO:0000313" key="8">
    <source>
        <dbReference type="Proteomes" id="UP001241758"/>
    </source>
</evidence>